<feature type="region of interest" description="Disordered" evidence="1">
    <location>
        <begin position="68"/>
        <end position="132"/>
    </location>
</feature>
<evidence type="ECO:0000256" key="1">
    <source>
        <dbReference type="SAM" id="MobiDB-lite"/>
    </source>
</evidence>
<feature type="compositionally biased region" description="Basic and acidic residues" evidence="1">
    <location>
        <begin position="540"/>
        <end position="550"/>
    </location>
</feature>
<evidence type="ECO:0000313" key="3">
    <source>
        <dbReference type="Proteomes" id="UP000027073"/>
    </source>
</evidence>
<dbReference type="OrthoDB" id="3068921at2759"/>
<dbReference type="InParanoid" id="A0A067NK26"/>
<feature type="compositionally biased region" description="Basic residues" evidence="1">
    <location>
        <begin position="1"/>
        <end position="10"/>
    </location>
</feature>
<accession>A0A067NK26</accession>
<name>A0A067NK26_PLEO1</name>
<feature type="compositionally biased region" description="Low complexity" evidence="1">
    <location>
        <begin position="175"/>
        <end position="187"/>
    </location>
</feature>
<organism evidence="2 3">
    <name type="scientific">Pleurotus ostreatus (strain PC15)</name>
    <name type="common">Oyster mushroom</name>
    <dbReference type="NCBI Taxonomy" id="1137138"/>
    <lineage>
        <taxon>Eukaryota</taxon>
        <taxon>Fungi</taxon>
        <taxon>Dikarya</taxon>
        <taxon>Basidiomycota</taxon>
        <taxon>Agaricomycotina</taxon>
        <taxon>Agaricomycetes</taxon>
        <taxon>Agaricomycetidae</taxon>
        <taxon>Agaricales</taxon>
        <taxon>Pleurotineae</taxon>
        <taxon>Pleurotaceae</taxon>
        <taxon>Pleurotus</taxon>
    </lineage>
</organism>
<reference evidence="3" key="1">
    <citation type="journal article" date="2014" name="Proc. Natl. Acad. Sci. U.S.A.">
        <title>Extensive sampling of basidiomycete genomes demonstrates inadequacy of the white-rot/brown-rot paradigm for wood decay fungi.</title>
        <authorList>
            <person name="Riley R."/>
            <person name="Salamov A.A."/>
            <person name="Brown D.W."/>
            <person name="Nagy L.G."/>
            <person name="Floudas D."/>
            <person name="Held B.W."/>
            <person name="Levasseur A."/>
            <person name="Lombard V."/>
            <person name="Morin E."/>
            <person name="Otillar R."/>
            <person name="Lindquist E.A."/>
            <person name="Sun H."/>
            <person name="LaButti K.M."/>
            <person name="Schmutz J."/>
            <person name="Jabbour D."/>
            <person name="Luo H."/>
            <person name="Baker S.E."/>
            <person name="Pisabarro A.G."/>
            <person name="Walton J.D."/>
            <person name="Blanchette R.A."/>
            <person name="Henrissat B."/>
            <person name="Martin F."/>
            <person name="Cullen D."/>
            <person name="Hibbett D.S."/>
            <person name="Grigoriev I.V."/>
        </authorList>
    </citation>
    <scope>NUCLEOTIDE SEQUENCE [LARGE SCALE GENOMIC DNA]</scope>
    <source>
        <strain evidence="3">PC15</strain>
    </source>
</reference>
<feature type="compositionally biased region" description="Polar residues" evidence="1">
    <location>
        <begin position="27"/>
        <end position="39"/>
    </location>
</feature>
<dbReference type="AlphaFoldDB" id="A0A067NK26"/>
<gene>
    <name evidence="2" type="ORF">PLEOSDRAFT_1108416</name>
</gene>
<feature type="region of interest" description="Disordered" evidence="1">
    <location>
        <begin position="153"/>
        <end position="187"/>
    </location>
</feature>
<feature type="region of interest" description="Disordered" evidence="1">
    <location>
        <begin position="1"/>
        <end position="49"/>
    </location>
</feature>
<dbReference type="HOGENOM" id="CLU_332065_0_0_1"/>
<proteinExistence type="predicted"/>
<feature type="compositionally biased region" description="Low complexity" evidence="1">
    <location>
        <begin position="68"/>
        <end position="81"/>
    </location>
</feature>
<evidence type="ECO:0000313" key="2">
    <source>
        <dbReference type="EMBL" id="KDQ23946.1"/>
    </source>
</evidence>
<dbReference type="STRING" id="1137138.A0A067NK26"/>
<sequence>MGTRSKRKASKSAPPPPHSQAVYSPKNLRSMTSRKASGTSVPPAVGGTAAAAAAAVGSAGTAALYKAPVSQVSSAPPSVKSTTVRLSPANAESTSSGILLETGTPPPVTSTDKGKGKEAPLPPLNSLDSSPYITSYPHTPHIPSVVDLSYRLPNPTSRMPGGPPRVDSRTSMAIPASPTPSLTSLLPDPSAAPGSLLLSPAPQNLFAGPAARFNIWVEPLADSVERWHVAPKEAEDPLDGFGGRDGLLPNQTEETSMLMRQVLLRWRTPHRLMYWDSLAQDLPRMISTDFTLQRSNFREATDAADTKYFLRPALLEGLGHVMLAVQQILLALSELRDVPAARAFQVDPQYTFTRALEEASERFHLELAWETLLRSLYRFFNKTDARLSQISFDSTQEEIRLQYGTRSPRTKIAQFWREEEKRKTLPNYLRSTADSLVEDLLADGYTVPAYRKSPTSKPLSSVSSRRIVNKQIQFAPIADIISSHPPRSRSRRNSPPPPNRNQHMGGAGDGGPLGSSSSDSGSKPPRRNPPLRGRLPGPNDDPRNPEDSPNRGRRPRRHNSPPGPDDPDGPNGPEGPPNRRASPLRAVERWQVNHKVPVTALPEWDGNGRSLIDYLTDLASYSELGEMMEADIAQIAPSWFTAAAKDWFTTLPTEVRREACASYLNFLLCIRDHFMDAHWIDDRTIEYEEMRFRQEGHSRETPLQFVQRRLKYSRFLYSDNDDNDVGMVQRILQTQPACWTIHLNIETCRSVVELIRKLKNMNDGLIADWERAEAARRL</sequence>
<dbReference type="VEuPathDB" id="FungiDB:PLEOSDRAFT_1108416"/>
<feature type="region of interest" description="Disordered" evidence="1">
    <location>
        <begin position="475"/>
        <end position="581"/>
    </location>
</feature>
<feature type="compositionally biased region" description="Low complexity" evidence="1">
    <location>
        <begin position="40"/>
        <end position="49"/>
    </location>
</feature>
<dbReference type="EMBL" id="KL198012">
    <property type="protein sequence ID" value="KDQ23946.1"/>
    <property type="molecule type" value="Genomic_DNA"/>
</dbReference>
<protein>
    <submittedName>
        <fullName evidence="2">Uncharacterized protein</fullName>
    </submittedName>
</protein>
<dbReference type="Proteomes" id="UP000027073">
    <property type="component" value="Unassembled WGS sequence"/>
</dbReference>
<feature type="compositionally biased region" description="Polar residues" evidence="1">
    <location>
        <begin position="82"/>
        <end position="97"/>
    </location>
</feature>